<evidence type="ECO:0000313" key="1">
    <source>
        <dbReference type="EMBL" id="KAJ8622057.1"/>
    </source>
</evidence>
<dbReference type="EMBL" id="CM056818">
    <property type="protein sequence ID" value="KAJ8622057.1"/>
    <property type="molecule type" value="Genomic_DNA"/>
</dbReference>
<organism evidence="1 2">
    <name type="scientific">Persea americana</name>
    <name type="common">Avocado</name>
    <dbReference type="NCBI Taxonomy" id="3435"/>
    <lineage>
        <taxon>Eukaryota</taxon>
        <taxon>Viridiplantae</taxon>
        <taxon>Streptophyta</taxon>
        <taxon>Embryophyta</taxon>
        <taxon>Tracheophyta</taxon>
        <taxon>Spermatophyta</taxon>
        <taxon>Magnoliopsida</taxon>
        <taxon>Magnoliidae</taxon>
        <taxon>Laurales</taxon>
        <taxon>Lauraceae</taxon>
        <taxon>Persea</taxon>
    </lineage>
</organism>
<accession>A0ACC2KM15</accession>
<dbReference type="Proteomes" id="UP001234297">
    <property type="component" value="Chromosome 10"/>
</dbReference>
<sequence length="108" mass="11957">MTGGTSPPPLLPPSDLDEQVKLQIRTMFTYADDRSARVSLIQSIMKKHQEYALPSDLPKDLILEAKVRIGKKFDSKQTSGAPKQALISVRSDPLLVRDHSLDAQSNTL</sequence>
<evidence type="ECO:0000313" key="2">
    <source>
        <dbReference type="Proteomes" id="UP001234297"/>
    </source>
</evidence>
<reference evidence="1 2" key="1">
    <citation type="journal article" date="2022" name="Hortic Res">
        <title>A haplotype resolved chromosomal level avocado genome allows analysis of novel avocado genes.</title>
        <authorList>
            <person name="Nath O."/>
            <person name="Fletcher S.J."/>
            <person name="Hayward A."/>
            <person name="Shaw L.M."/>
            <person name="Masouleh A.K."/>
            <person name="Furtado A."/>
            <person name="Henry R.J."/>
            <person name="Mitter N."/>
        </authorList>
    </citation>
    <scope>NUCLEOTIDE SEQUENCE [LARGE SCALE GENOMIC DNA]</scope>
    <source>
        <strain evidence="2">cv. Hass</strain>
    </source>
</reference>
<proteinExistence type="predicted"/>
<keyword evidence="2" id="KW-1185">Reference proteome</keyword>
<name>A0ACC2KM15_PERAE</name>
<protein>
    <submittedName>
        <fullName evidence="1">Uncharacterized protein</fullName>
    </submittedName>
</protein>
<gene>
    <name evidence="1" type="ORF">MRB53_030586</name>
</gene>
<comment type="caution">
    <text evidence="1">The sequence shown here is derived from an EMBL/GenBank/DDBJ whole genome shotgun (WGS) entry which is preliminary data.</text>
</comment>